<evidence type="ECO:0000256" key="3">
    <source>
        <dbReference type="ARBA" id="ARBA00008430"/>
    </source>
</evidence>
<dbReference type="AlphaFoldDB" id="A0A7H4LMW6"/>
<dbReference type="Proteomes" id="UP000280104">
    <property type="component" value="Chromosome II"/>
</dbReference>
<keyword evidence="7" id="KW-0832">Ubl conjugation</keyword>
<comment type="similarity">
    <text evidence="3">Belongs to the ubiquitin family.</text>
</comment>
<evidence type="ECO:0000256" key="4">
    <source>
        <dbReference type="ARBA" id="ARBA00022490"/>
    </source>
</evidence>
<evidence type="ECO:0000256" key="5">
    <source>
        <dbReference type="ARBA" id="ARBA00022499"/>
    </source>
</evidence>
<evidence type="ECO:0000313" key="12">
    <source>
        <dbReference type="Proteomes" id="UP000280104"/>
    </source>
</evidence>
<name>A0A7H4LMW6_WHEAT</name>
<evidence type="ECO:0000256" key="8">
    <source>
        <dbReference type="ARBA" id="ARBA00023242"/>
    </source>
</evidence>
<proteinExistence type="inferred from homology"/>
<evidence type="ECO:0000256" key="2">
    <source>
        <dbReference type="ARBA" id="ARBA00004496"/>
    </source>
</evidence>
<evidence type="ECO:0000256" key="1">
    <source>
        <dbReference type="ARBA" id="ARBA00004123"/>
    </source>
</evidence>
<feature type="domain" description="Ubiquitin-like" evidence="10">
    <location>
        <begin position="1"/>
        <end position="41"/>
    </location>
</feature>
<dbReference type="InterPro" id="IPR000626">
    <property type="entry name" value="Ubiquitin-like_dom"/>
</dbReference>
<accession>A0A7H4LMW6</accession>
<reference evidence="11 12" key="1">
    <citation type="submission" date="2018-05" db="EMBL/GenBank/DDBJ databases">
        <authorList>
            <person name="Thind KAUR A."/>
        </authorList>
    </citation>
    <scope>NUCLEOTIDE SEQUENCE [LARGE SCALE GENOMIC DNA]</scope>
</reference>
<evidence type="ECO:0000256" key="6">
    <source>
        <dbReference type="ARBA" id="ARBA00022737"/>
    </source>
</evidence>
<dbReference type="PANTHER" id="PTHR10666">
    <property type="entry name" value="UBIQUITIN"/>
    <property type="match status" value="1"/>
</dbReference>
<comment type="subcellular location">
    <subcellularLocation>
        <location evidence="2">Cytoplasm</location>
    </subcellularLocation>
    <subcellularLocation>
        <location evidence="1">Nucleus</location>
    </subcellularLocation>
</comment>
<dbReference type="InterPro" id="IPR050158">
    <property type="entry name" value="Ubiquitin_ubiquitin-like"/>
</dbReference>
<keyword evidence="6" id="KW-0677">Repeat</keyword>
<evidence type="ECO:0000259" key="10">
    <source>
        <dbReference type="PROSITE" id="PS50053"/>
    </source>
</evidence>
<dbReference type="FunFam" id="3.10.20.90:FF:000469">
    <property type="entry name" value="Polyubiquitin-C"/>
    <property type="match status" value="1"/>
</dbReference>
<keyword evidence="8" id="KW-0539">Nucleus</keyword>
<organism evidence="11 12">
    <name type="scientific">Triticum aestivum</name>
    <name type="common">Wheat</name>
    <dbReference type="NCBI Taxonomy" id="4565"/>
    <lineage>
        <taxon>Eukaryota</taxon>
        <taxon>Viridiplantae</taxon>
        <taxon>Streptophyta</taxon>
        <taxon>Embryophyta</taxon>
        <taxon>Tracheophyta</taxon>
        <taxon>Spermatophyta</taxon>
        <taxon>Magnoliopsida</taxon>
        <taxon>Liliopsida</taxon>
        <taxon>Poales</taxon>
        <taxon>Poaceae</taxon>
        <taxon>BOP clade</taxon>
        <taxon>Pooideae</taxon>
        <taxon>Triticodae</taxon>
        <taxon>Triticeae</taxon>
        <taxon>Triticinae</taxon>
        <taxon>Triticum</taxon>
    </lineage>
</organism>
<feature type="region of interest" description="Disordered" evidence="9">
    <location>
        <begin position="31"/>
        <end position="69"/>
    </location>
</feature>
<feature type="compositionally biased region" description="Low complexity" evidence="9">
    <location>
        <begin position="38"/>
        <end position="69"/>
    </location>
</feature>
<evidence type="ECO:0000313" key="11">
    <source>
        <dbReference type="EMBL" id="SPT19954.1"/>
    </source>
</evidence>
<dbReference type="PROSITE" id="PS50053">
    <property type="entry name" value="UBIQUITIN_2"/>
    <property type="match status" value="1"/>
</dbReference>
<dbReference type="GO" id="GO:0005737">
    <property type="term" value="C:cytoplasm"/>
    <property type="evidence" value="ECO:0007669"/>
    <property type="project" value="UniProtKB-SubCell"/>
</dbReference>
<dbReference type="SUPFAM" id="SSF54236">
    <property type="entry name" value="Ubiquitin-like"/>
    <property type="match status" value="1"/>
</dbReference>
<dbReference type="InterPro" id="IPR029071">
    <property type="entry name" value="Ubiquitin-like_domsf"/>
</dbReference>
<dbReference type="EMBL" id="LS480641">
    <property type="protein sequence ID" value="SPT19954.1"/>
    <property type="molecule type" value="Genomic_DNA"/>
</dbReference>
<keyword evidence="5" id="KW-1017">Isopeptide bond</keyword>
<evidence type="ECO:0000256" key="9">
    <source>
        <dbReference type="SAM" id="MobiDB-lite"/>
    </source>
</evidence>
<evidence type="ECO:0000256" key="7">
    <source>
        <dbReference type="ARBA" id="ARBA00022843"/>
    </source>
</evidence>
<dbReference type="GO" id="GO:0005634">
    <property type="term" value="C:nucleus"/>
    <property type="evidence" value="ECO:0007669"/>
    <property type="project" value="UniProtKB-SubCell"/>
</dbReference>
<protein>
    <recommendedName>
        <fullName evidence="10">Ubiquitin-like domain-containing protein</fullName>
    </recommendedName>
</protein>
<sequence length="146" mass="15244">MQIFVKTLTAETMTLEVESFAAVDSVKAKIHDKEGIQSSRRTSSASSSRGSSSRMAAPWPTTTSTRSPRFTSCCASPAVTGDRATHAGWSLTCSPLRSSTGSTSLCVASAMHACPSGLQTAARRSAATAMTSGPRRSCAYTEALET</sequence>
<gene>
    <name evidence="11" type="ORF">CAMPLR22A2D_LOCUS4581</name>
</gene>
<dbReference type="GO" id="GO:0003729">
    <property type="term" value="F:mRNA binding"/>
    <property type="evidence" value="ECO:0007669"/>
    <property type="project" value="UniProtKB-ARBA"/>
</dbReference>
<dbReference type="Gene3D" id="3.10.20.90">
    <property type="entry name" value="Phosphatidylinositol 3-kinase Catalytic Subunit, Chain A, domain 1"/>
    <property type="match status" value="1"/>
</dbReference>
<keyword evidence="4" id="KW-0963">Cytoplasm</keyword>